<proteinExistence type="predicted"/>
<sequence length="407" mass="45528">MNSQRINKMAASLQNKYILHDKADFSMLQDNHLYEALQKINRDPDMIKTFLIIEDEFYAEKLAKMNAEYNRFLAVEKQQLDQYRFSTEIIKTYSQAVLLHKPAARPEKQLSDADGWKKVKRWKMKSTDVRDDERCDLAFIVVKARAGKPRGALAARLPVASTAKVDFSGARSHPHSARATGELVSLSPPARVGGAVPPLGYPLPNSSCVVEEKDAEPVSSENTAQESKALRTWLRFAGVTAPLSQSKRLPVPKEAKRAYRSLCKEKKASLQELLDRKILMEAESYCHRFLRLNGSSSGTVTNDINMDTYAQFGQLGGLFNSRSLGRERRIELALGGMKNRKTPGPDNLQNEVVRLLWAALPNDITAFLNVCVKLGSFPVAWKISNLKLLYNGKGAVSDVNSYRGINL</sequence>
<dbReference type="EMBL" id="CADEPI010000558">
    <property type="protein sequence ID" value="CAB3387290.1"/>
    <property type="molecule type" value="Genomic_DNA"/>
</dbReference>
<gene>
    <name evidence="1" type="ORF">CLODIP_2_CD15362</name>
</gene>
<organism evidence="1 2">
    <name type="scientific">Cloeon dipterum</name>
    <dbReference type="NCBI Taxonomy" id="197152"/>
    <lineage>
        <taxon>Eukaryota</taxon>
        <taxon>Metazoa</taxon>
        <taxon>Ecdysozoa</taxon>
        <taxon>Arthropoda</taxon>
        <taxon>Hexapoda</taxon>
        <taxon>Insecta</taxon>
        <taxon>Pterygota</taxon>
        <taxon>Palaeoptera</taxon>
        <taxon>Ephemeroptera</taxon>
        <taxon>Pisciforma</taxon>
        <taxon>Baetidae</taxon>
        <taxon>Cloeon</taxon>
    </lineage>
</organism>
<evidence type="ECO:0000313" key="2">
    <source>
        <dbReference type="Proteomes" id="UP000494165"/>
    </source>
</evidence>
<dbReference type="AlphaFoldDB" id="A0A8S1E2T9"/>
<name>A0A8S1E2T9_9INSE</name>
<dbReference type="Proteomes" id="UP000494165">
    <property type="component" value="Unassembled WGS sequence"/>
</dbReference>
<reference evidence="1 2" key="1">
    <citation type="submission" date="2020-04" db="EMBL/GenBank/DDBJ databases">
        <authorList>
            <person name="Alioto T."/>
            <person name="Alioto T."/>
            <person name="Gomez Garrido J."/>
        </authorList>
    </citation>
    <scope>NUCLEOTIDE SEQUENCE [LARGE SCALE GENOMIC DNA]</scope>
</reference>
<protein>
    <submittedName>
        <fullName evidence="1">Uncharacterized protein</fullName>
    </submittedName>
</protein>
<dbReference type="OrthoDB" id="407509at2759"/>
<comment type="caution">
    <text evidence="1">The sequence shown here is derived from an EMBL/GenBank/DDBJ whole genome shotgun (WGS) entry which is preliminary data.</text>
</comment>
<evidence type="ECO:0000313" key="1">
    <source>
        <dbReference type="EMBL" id="CAB3387290.1"/>
    </source>
</evidence>
<accession>A0A8S1E2T9</accession>
<keyword evidence="2" id="KW-1185">Reference proteome</keyword>